<gene>
    <name evidence="1" type="ORF">HAX54_049710</name>
</gene>
<sequence length="110" mass="12639">MNLMPLDIYKNYGLSMLNSTSIRLQMADKTIKKPIRVVEDVLVKVQKFVLLDDFELGTSLWLMLSVDEVVEHAIATSPKRKEDKSKWVKRYLVSCRDVKSGASWEATKGY</sequence>
<organism evidence="1 2">
    <name type="scientific">Datura stramonium</name>
    <name type="common">Jimsonweed</name>
    <name type="synonym">Common thornapple</name>
    <dbReference type="NCBI Taxonomy" id="4076"/>
    <lineage>
        <taxon>Eukaryota</taxon>
        <taxon>Viridiplantae</taxon>
        <taxon>Streptophyta</taxon>
        <taxon>Embryophyta</taxon>
        <taxon>Tracheophyta</taxon>
        <taxon>Spermatophyta</taxon>
        <taxon>Magnoliopsida</taxon>
        <taxon>eudicotyledons</taxon>
        <taxon>Gunneridae</taxon>
        <taxon>Pentapetalae</taxon>
        <taxon>asterids</taxon>
        <taxon>lamiids</taxon>
        <taxon>Solanales</taxon>
        <taxon>Solanaceae</taxon>
        <taxon>Solanoideae</taxon>
        <taxon>Datureae</taxon>
        <taxon>Datura</taxon>
    </lineage>
</organism>
<dbReference type="PANTHER" id="PTHR33067:SF9">
    <property type="entry name" value="RNA-DIRECTED DNA POLYMERASE"/>
    <property type="match status" value="1"/>
</dbReference>
<accession>A0ABS8SW70</accession>
<reference evidence="1 2" key="1">
    <citation type="journal article" date="2021" name="BMC Genomics">
        <title>Datura genome reveals duplications of psychoactive alkaloid biosynthetic genes and high mutation rate following tissue culture.</title>
        <authorList>
            <person name="Rajewski A."/>
            <person name="Carter-House D."/>
            <person name="Stajich J."/>
            <person name="Litt A."/>
        </authorList>
    </citation>
    <scope>NUCLEOTIDE SEQUENCE [LARGE SCALE GENOMIC DNA]</scope>
    <source>
        <strain evidence="1">AR-01</strain>
    </source>
</reference>
<dbReference type="Proteomes" id="UP000823775">
    <property type="component" value="Unassembled WGS sequence"/>
</dbReference>
<keyword evidence="2" id="KW-1185">Reference proteome</keyword>
<protein>
    <submittedName>
        <fullName evidence="1">Uncharacterized protein</fullName>
    </submittedName>
</protein>
<comment type="caution">
    <text evidence="1">The sequence shown here is derived from an EMBL/GenBank/DDBJ whole genome shotgun (WGS) entry which is preliminary data.</text>
</comment>
<evidence type="ECO:0000313" key="1">
    <source>
        <dbReference type="EMBL" id="MCD7462978.1"/>
    </source>
</evidence>
<name>A0ABS8SW70_DATST</name>
<dbReference type="EMBL" id="JACEIK010000849">
    <property type="protein sequence ID" value="MCD7462978.1"/>
    <property type="molecule type" value="Genomic_DNA"/>
</dbReference>
<dbReference type="PANTHER" id="PTHR33067">
    <property type="entry name" value="RNA-DIRECTED DNA POLYMERASE-RELATED"/>
    <property type="match status" value="1"/>
</dbReference>
<evidence type="ECO:0000313" key="2">
    <source>
        <dbReference type="Proteomes" id="UP000823775"/>
    </source>
</evidence>
<proteinExistence type="predicted"/>